<dbReference type="STRING" id="1851148.SMSP2_01633"/>
<feature type="transmembrane region" description="Helical" evidence="1">
    <location>
        <begin position="74"/>
        <end position="94"/>
    </location>
</feature>
<dbReference type="Proteomes" id="UP000188181">
    <property type="component" value="Chromosome"/>
</dbReference>
<keyword evidence="1" id="KW-0812">Transmembrane</keyword>
<keyword evidence="3" id="KW-1185">Reference proteome</keyword>
<dbReference type="EMBL" id="CP019646">
    <property type="protein sequence ID" value="AQQ71263.1"/>
    <property type="molecule type" value="Genomic_DNA"/>
</dbReference>
<dbReference type="AlphaFoldDB" id="A0A1Q2MEY4"/>
<accession>A0A1Q2MEY4</accession>
<evidence type="ECO:0000313" key="2">
    <source>
        <dbReference type="EMBL" id="AQQ71263.1"/>
    </source>
</evidence>
<dbReference type="OrthoDB" id="279578at2"/>
<keyword evidence="1" id="KW-0472">Membrane</keyword>
<name>A0A1Q2MEY4_9BACT</name>
<feature type="transmembrane region" description="Helical" evidence="1">
    <location>
        <begin position="9"/>
        <end position="33"/>
    </location>
</feature>
<protein>
    <submittedName>
        <fullName evidence="2">Uncharacterized protein</fullName>
    </submittedName>
</protein>
<gene>
    <name evidence="2" type="ORF">SMSP2_01633</name>
</gene>
<feature type="transmembrane region" description="Helical" evidence="1">
    <location>
        <begin position="100"/>
        <end position="120"/>
    </location>
</feature>
<evidence type="ECO:0000313" key="3">
    <source>
        <dbReference type="Proteomes" id="UP000188181"/>
    </source>
</evidence>
<proteinExistence type="predicted"/>
<sequence>MKQYTLIRFIFGIAAIYDGILGAVFLVSPLWIFDRFDVTPPNHTGYVQFPALLLIIFAVMFASIALNPNANKNLILYGILLKLSYCGVVFGYWFTAGVPVIWKPFAIFDLLFMVIFIFAWSELKHSKK</sequence>
<feature type="transmembrane region" description="Helical" evidence="1">
    <location>
        <begin position="45"/>
        <end position="67"/>
    </location>
</feature>
<reference evidence="3" key="1">
    <citation type="submission" date="2017-02" db="EMBL/GenBank/DDBJ databases">
        <title>Comparative genomics and description of representatives of a novel lineage of planctomycetes thriving in anoxic sediments.</title>
        <authorList>
            <person name="Spring S."/>
            <person name="Bunk B."/>
            <person name="Sproer C."/>
        </authorList>
    </citation>
    <scope>NUCLEOTIDE SEQUENCE [LARGE SCALE GENOMIC DNA]</scope>
    <source>
        <strain evidence="3">SM-Chi-D1</strain>
    </source>
</reference>
<evidence type="ECO:0000256" key="1">
    <source>
        <dbReference type="SAM" id="Phobius"/>
    </source>
</evidence>
<dbReference type="KEGG" id="pbas:SMSP2_01633"/>
<dbReference type="RefSeq" id="WP_146683458.1">
    <property type="nucleotide sequence ID" value="NZ_CP019646.1"/>
</dbReference>
<keyword evidence="1" id="KW-1133">Transmembrane helix</keyword>
<organism evidence="2 3">
    <name type="scientific">Limihaloglobus sulfuriphilus</name>
    <dbReference type="NCBI Taxonomy" id="1851148"/>
    <lineage>
        <taxon>Bacteria</taxon>
        <taxon>Pseudomonadati</taxon>
        <taxon>Planctomycetota</taxon>
        <taxon>Phycisphaerae</taxon>
        <taxon>Sedimentisphaerales</taxon>
        <taxon>Sedimentisphaeraceae</taxon>
        <taxon>Limihaloglobus</taxon>
    </lineage>
</organism>